<evidence type="ECO:0000313" key="5">
    <source>
        <dbReference type="Proteomes" id="UP001596011"/>
    </source>
</evidence>
<evidence type="ECO:0000259" key="3">
    <source>
        <dbReference type="PROSITE" id="PS50977"/>
    </source>
</evidence>
<protein>
    <submittedName>
        <fullName evidence="4">TetR/AcrR family transcriptional regulator</fullName>
    </submittedName>
</protein>
<proteinExistence type="predicted"/>
<comment type="caution">
    <text evidence="4">The sequence shown here is derived from an EMBL/GenBank/DDBJ whole genome shotgun (WGS) entry which is preliminary data.</text>
</comment>
<feature type="domain" description="HTH tetR-type" evidence="3">
    <location>
        <begin position="8"/>
        <end position="68"/>
    </location>
</feature>
<dbReference type="PANTHER" id="PTHR30055:SF226">
    <property type="entry name" value="HTH-TYPE TRANSCRIPTIONAL REGULATOR PKSA"/>
    <property type="match status" value="1"/>
</dbReference>
<dbReference type="SUPFAM" id="SSF48498">
    <property type="entry name" value="Tetracyclin repressor-like, C-terminal domain"/>
    <property type="match status" value="1"/>
</dbReference>
<dbReference type="Proteomes" id="UP001596011">
    <property type="component" value="Unassembled WGS sequence"/>
</dbReference>
<dbReference type="InterPro" id="IPR001647">
    <property type="entry name" value="HTH_TetR"/>
</dbReference>
<organism evidence="4 5">
    <name type="scientific">Promicromonospora alba</name>
    <dbReference type="NCBI Taxonomy" id="1616110"/>
    <lineage>
        <taxon>Bacteria</taxon>
        <taxon>Bacillati</taxon>
        <taxon>Actinomycetota</taxon>
        <taxon>Actinomycetes</taxon>
        <taxon>Micrococcales</taxon>
        <taxon>Promicromonosporaceae</taxon>
        <taxon>Promicromonospora</taxon>
    </lineage>
</organism>
<dbReference type="PROSITE" id="PS50977">
    <property type="entry name" value="HTH_TETR_2"/>
    <property type="match status" value="1"/>
</dbReference>
<dbReference type="EMBL" id="JBHSFI010000008">
    <property type="protein sequence ID" value="MFC4631276.1"/>
    <property type="molecule type" value="Genomic_DNA"/>
</dbReference>
<evidence type="ECO:0000256" key="2">
    <source>
        <dbReference type="PROSITE-ProRule" id="PRU00335"/>
    </source>
</evidence>
<feature type="DNA-binding region" description="H-T-H motif" evidence="2">
    <location>
        <begin position="31"/>
        <end position="50"/>
    </location>
</feature>
<gene>
    <name evidence="4" type="ORF">ACFO6V_23720</name>
</gene>
<accession>A0ABV9HQ04</accession>
<dbReference type="RefSeq" id="WP_377140304.1">
    <property type="nucleotide sequence ID" value="NZ_JBHSFI010000008.1"/>
</dbReference>
<keyword evidence="1 2" id="KW-0238">DNA-binding</keyword>
<dbReference type="PANTHER" id="PTHR30055">
    <property type="entry name" value="HTH-TYPE TRANSCRIPTIONAL REGULATOR RUTR"/>
    <property type="match status" value="1"/>
</dbReference>
<reference evidence="5" key="1">
    <citation type="journal article" date="2019" name="Int. J. Syst. Evol. Microbiol.">
        <title>The Global Catalogue of Microorganisms (GCM) 10K type strain sequencing project: providing services to taxonomists for standard genome sequencing and annotation.</title>
        <authorList>
            <consortium name="The Broad Institute Genomics Platform"/>
            <consortium name="The Broad Institute Genome Sequencing Center for Infectious Disease"/>
            <person name="Wu L."/>
            <person name="Ma J."/>
        </authorList>
    </citation>
    <scope>NUCLEOTIDE SEQUENCE [LARGE SCALE GENOMIC DNA]</scope>
    <source>
        <strain evidence="5">CCUG 42722</strain>
    </source>
</reference>
<dbReference type="Pfam" id="PF00440">
    <property type="entry name" value="TetR_N"/>
    <property type="match status" value="1"/>
</dbReference>
<name>A0ABV9HQ04_9MICO</name>
<dbReference type="Gene3D" id="1.10.357.10">
    <property type="entry name" value="Tetracycline Repressor, domain 2"/>
    <property type="match status" value="1"/>
</dbReference>
<evidence type="ECO:0000256" key="1">
    <source>
        <dbReference type="ARBA" id="ARBA00023125"/>
    </source>
</evidence>
<sequence length="208" mass="22893">MNKRKPLDERRAEIVEAGLSVAMREGVESVTVRRVAQEAGISLGTVHYCFDDKDAMLRAMGRAIAMRASEQVLAALDAGPDRTALLEATVDAMLGGLKQHQEMRLLTFEFAVSGARTPVLREVAQAHLKQSIAMTREYLQRLADVAHVRFRTDMGALARMTALRIDGIELAWMVDQDDEAARAGFADLAAAVWGDMEPVDELELAQEL</sequence>
<keyword evidence="5" id="KW-1185">Reference proteome</keyword>
<dbReference type="InterPro" id="IPR036271">
    <property type="entry name" value="Tet_transcr_reg_TetR-rel_C_sf"/>
</dbReference>
<dbReference type="InterPro" id="IPR009057">
    <property type="entry name" value="Homeodomain-like_sf"/>
</dbReference>
<dbReference type="InterPro" id="IPR050109">
    <property type="entry name" value="HTH-type_TetR-like_transc_reg"/>
</dbReference>
<evidence type="ECO:0000313" key="4">
    <source>
        <dbReference type="EMBL" id="MFC4631276.1"/>
    </source>
</evidence>
<dbReference type="SUPFAM" id="SSF46689">
    <property type="entry name" value="Homeodomain-like"/>
    <property type="match status" value="1"/>
</dbReference>